<proteinExistence type="inferred from homology"/>
<dbReference type="PANTHER" id="PTHR11588">
    <property type="entry name" value="TUBULIN"/>
    <property type="match status" value="1"/>
</dbReference>
<gene>
    <name evidence="5" type="ORF">MUK42_14270</name>
</gene>
<evidence type="ECO:0000256" key="3">
    <source>
        <dbReference type="ARBA" id="ARBA00022741"/>
    </source>
</evidence>
<dbReference type="Gene3D" id="3.40.50.1440">
    <property type="entry name" value="Tubulin/FtsZ, GTPase domain"/>
    <property type="match status" value="1"/>
</dbReference>
<reference evidence="5" key="1">
    <citation type="submission" date="2022-05" db="EMBL/GenBank/DDBJ databases">
        <title>The Musa troglodytarum L. genome provides insights into the mechanism of non-climacteric behaviour and enrichment of carotenoids.</title>
        <authorList>
            <person name="Wang J."/>
        </authorList>
    </citation>
    <scope>NUCLEOTIDE SEQUENCE</scope>
    <source>
        <tissue evidence="5">Leaf</tissue>
    </source>
</reference>
<evidence type="ECO:0000256" key="1">
    <source>
        <dbReference type="ARBA" id="ARBA00009636"/>
    </source>
</evidence>
<keyword evidence="4" id="KW-0342">GTP-binding</keyword>
<keyword evidence="2" id="KW-0493">Microtubule</keyword>
<protein>
    <recommendedName>
        <fullName evidence="7">Tubulin/FtsZ GTPase domain-containing protein</fullName>
    </recommendedName>
</protein>
<dbReference type="InterPro" id="IPR036525">
    <property type="entry name" value="Tubulin/FtsZ_GTPase_sf"/>
</dbReference>
<comment type="similarity">
    <text evidence="1">Belongs to the tubulin family.</text>
</comment>
<dbReference type="GO" id="GO:0005525">
    <property type="term" value="F:GTP binding"/>
    <property type="evidence" value="ECO:0007669"/>
    <property type="project" value="UniProtKB-KW"/>
</dbReference>
<evidence type="ECO:0000313" key="6">
    <source>
        <dbReference type="Proteomes" id="UP001055439"/>
    </source>
</evidence>
<sequence>MPMSTASMAPVGTMGTLTSSSSGSIYSTCPVAVATSHLQCSWISTPATSHLKRGFQVCHSLGGTGSGMGTLLVSKIREEYPDHVMLSFAVFHHQRLLIQLLSYMMPLSQYISLIRILMNVWSWTMKALFDSYFWMLKLPNPTYPKQCQLCIYDIPPKGVKKASTFIGNSTSIQETFRRVNQQFMACSGGRLSCIGIQVKAWTRWGSLKDVIVKYQQEHDATAGVEDYVKVDRERKGRQLELLLSKEFVLLS</sequence>
<dbReference type="GO" id="GO:0007017">
    <property type="term" value="P:microtubule-based process"/>
    <property type="evidence" value="ECO:0007669"/>
    <property type="project" value="InterPro"/>
</dbReference>
<dbReference type="AlphaFoldDB" id="A0A9E7JHY9"/>
<dbReference type="InterPro" id="IPR000217">
    <property type="entry name" value="Tubulin"/>
</dbReference>
<evidence type="ECO:0008006" key="7">
    <source>
        <dbReference type="Google" id="ProtNLM"/>
    </source>
</evidence>
<dbReference type="EMBL" id="CP097503">
    <property type="protein sequence ID" value="URD81522.1"/>
    <property type="molecule type" value="Genomic_DNA"/>
</dbReference>
<name>A0A9E7JHY9_9LILI</name>
<dbReference type="InterPro" id="IPR008280">
    <property type="entry name" value="Tub_FtsZ_C"/>
</dbReference>
<dbReference type="SUPFAM" id="SSF55307">
    <property type="entry name" value="Tubulin C-terminal domain-like"/>
    <property type="match status" value="1"/>
</dbReference>
<dbReference type="SUPFAM" id="SSF52490">
    <property type="entry name" value="Tubulin nucleotide-binding domain-like"/>
    <property type="match status" value="1"/>
</dbReference>
<evidence type="ECO:0000256" key="2">
    <source>
        <dbReference type="ARBA" id="ARBA00022701"/>
    </source>
</evidence>
<evidence type="ECO:0000256" key="4">
    <source>
        <dbReference type="ARBA" id="ARBA00023134"/>
    </source>
</evidence>
<accession>A0A9E7JHY9</accession>
<evidence type="ECO:0000313" key="5">
    <source>
        <dbReference type="EMBL" id="URD81526.1"/>
    </source>
</evidence>
<keyword evidence="6" id="KW-1185">Reference proteome</keyword>
<organism evidence="5 6">
    <name type="scientific">Musa troglodytarum</name>
    <name type="common">fe'i banana</name>
    <dbReference type="NCBI Taxonomy" id="320322"/>
    <lineage>
        <taxon>Eukaryota</taxon>
        <taxon>Viridiplantae</taxon>
        <taxon>Streptophyta</taxon>
        <taxon>Embryophyta</taxon>
        <taxon>Tracheophyta</taxon>
        <taxon>Spermatophyta</taxon>
        <taxon>Magnoliopsida</taxon>
        <taxon>Liliopsida</taxon>
        <taxon>Zingiberales</taxon>
        <taxon>Musaceae</taxon>
        <taxon>Musa</taxon>
    </lineage>
</organism>
<dbReference type="Proteomes" id="UP001055439">
    <property type="component" value="Chromosome 10"/>
</dbReference>
<dbReference type="GO" id="GO:0005874">
    <property type="term" value="C:microtubule"/>
    <property type="evidence" value="ECO:0007669"/>
    <property type="project" value="UniProtKB-KW"/>
</dbReference>
<dbReference type="PRINTS" id="PR01161">
    <property type="entry name" value="TUBULIN"/>
</dbReference>
<dbReference type="EMBL" id="CP097503">
    <property type="protein sequence ID" value="URD81526.1"/>
    <property type="molecule type" value="Genomic_DNA"/>
</dbReference>
<keyword evidence="3" id="KW-0547">Nucleotide-binding</keyword>